<dbReference type="GO" id="GO:0000139">
    <property type="term" value="C:Golgi membrane"/>
    <property type="evidence" value="ECO:0007669"/>
    <property type="project" value="UniProtKB-SubCell"/>
</dbReference>
<gene>
    <name evidence="16" type="primary">LOC110984785</name>
</gene>
<proteinExistence type="inferred from homology"/>
<comment type="catalytic activity">
    <reaction evidence="14">
        <text>a ganglioside GM1b (d18:1(4E)) + CMP-N-acetyl-beta-neuraminate = a ganglioside GD1alpha (d18:1(4E)) + CMP + H(+)</text>
        <dbReference type="Rhea" id="RHEA:41968"/>
        <dbReference type="ChEBI" id="CHEBI:15378"/>
        <dbReference type="ChEBI" id="CHEBI:57812"/>
        <dbReference type="ChEBI" id="CHEBI:60377"/>
        <dbReference type="ChEBI" id="CHEBI:78568"/>
        <dbReference type="ChEBI" id="CHEBI:78569"/>
    </reaction>
    <physiologicalReaction direction="left-to-right" evidence="14">
        <dbReference type="Rhea" id="RHEA:41969"/>
    </physiologicalReaction>
</comment>
<keyword evidence="7" id="KW-0730">Sialic acid</keyword>
<reference evidence="16" key="1">
    <citation type="submission" date="2025-08" db="UniProtKB">
        <authorList>
            <consortium name="RefSeq"/>
        </authorList>
    </citation>
    <scope>IDENTIFICATION</scope>
</reference>
<dbReference type="AlphaFoldDB" id="A0A8B7Z5Q9"/>
<dbReference type="GeneID" id="110984785"/>
<keyword evidence="3" id="KW-0328">Glycosyltransferase</keyword>
<evidence type="ECO:0000256" key="10">
    <source>
        <dbReference type="ARBA" id="ARBA00023098"/>
    </source>
</evidence>
<keyword evidence="12" id="KW-1015">Disulfide bond</keyword>
<keyword evidence="5" id="KW-0812">Transmembrane</keyword>
<dbReference type="InterPro" id="IPR038578">
    <property type="entry name" value="GT29-like_sf"/>
</dbReference>
<keyword evidence="10" id="KW-0443">Lipid metabolism</keyword>
<comment type="subcellular location">
    <subcellularLocation>
        <location evidence="1">Golgi apparatus membrane</location>
        <topology evidence="1">Single-pass type II membrane protein</topology>
    </subcellularLocation>
</comment>
<dbReference type="GO" id="GO:0001665">
    <property type="term" value="F:alpha-N-acetylgalactosaminide alpha-2,6-sialyltransferase activity"/>
    <property type="evidence" value="ECO:0007669"/>
    <property type="project" value="TreeGrafter"/>
</dbReference>
<dbReference type="Proteomes" id="UP000694845">
    <property type="component" value="Unplaced"/>
</dbReference>
<evidence type="ECO:0000256" key="12">
    <source>
        <dbReference type="ARBA" id="ARBA00023157"/>
    </source>
</evidence>
<accession>A0A8B7Z5Q9</accession>
<keyword evidence="6" id="KW-0735">Signal-anchor</keyword>
<dbReference type="Gene3D" id="3.90.1480.20">
    <property type="entry name" value="Glycosyl transferase family 29"/>
    <property type="match status" value="1"/>
</dbReference>
<dbReference type="OMA" id="CVIRMNL"/>
<keyword evidence="8" id="KW-1133">Transmembrane helix</keyword>
<keyword evidence="4" id="KW-0808">Transferase</keyword>
<dbReference type="KEGG" id="aplc:110984785"/>
<dbReference type="OrthoDB" id="10264956at2759"/>
<keyword evidence="15" id="KW-1185">Reference proteome</keyword>
<evidence type="ECO:0000256" key="7">
    <source>
        <dbReference type="ARBA" id="ARBA00022981"/>
    </source>
</evidence>
<dbReference type="GO" id="GO:0001574">
    <property type="term" value="P:ganglioside biosynthetic process"/>
    <property type="evidence" value="ECO:0007669"/>
    <property type="project" value="TreeGrafter"/>
</dbReference>
<evidence type="ECO:0000256" key="3">
    <source>
        <dbReference type="ARBA" id="ARBA00022676"/>
    </source>
</evidence>
<protein>
    <submittedName>
        <fullName evidence="16">Alpha-N-acetylgalactosaminide alpha-2,6-sialyltransferase 5-like</fullName>
    </submittedName>
</protein>
<dbReference type="InterPro" id="IPR001675">
    <property type="entry name" value="Glyco_trans_29"/>
</dbReference>
<keyword evidence="9" id="KW-0333">Golgi apparatus</keyword>
<dbReference type="PANTHER" id="PTHR45906:SF1">
    <property type="entry name" value="ALPHA-N-ACETYL-NEURAMINYL-2,3-BETA-GALACTOSYL-1, 3-N-ACETYL-GALACTOSAMINIDE ALPHA-2,6-SIALYLTRANSFERASE-LIKE"/>
    <property type="match status" value="1"/>
</dbReference>
<keyword evidence="11" id="KW-0472">Membrane</keyword>
<evidence type="ECO:0000256" key="13">
    <source>
        <dbReference type="ARBA" id="ARBA00023180"/>
    </source>
</evidence>
<sequence length="268" mass="29986">MKPLALYVAALGIVATLFVMSAMLSPMVSNPLHYGIISKKTHLLNSNAIFRGLIQRWRALPSSAGPPSVHGTLRFYRSMLNDQAITLKYSSCALVSSSGILQDKGAGQEIDRHACVIRMNLAPVKGHRRDVGTRTTVRVMNFLSAPVAVRVPMPDGAIFVWGLYLDNRTDYYRRKVLEVSKKYGHRTQIVSLTPDGEKHAESLFYFETGRSFDITKSRPSTGWYTMLVALDICEKIHVYGMVPADYCSLPVQAVNSRHLWLYSTPTVY</sequence>
<evidence type="ECO:0000256" key="14">
    <source>
        <dbReference type="ARBA" id="ARBA00043744"/>
    </source>
</evidence>
<evidence type="ECO:0000256" key="2">
    <source>
        <dbReference type="ARBA" id="ARBA00006003"/>
    </source>
</evidence>
<evidence type="ECO:0000256" key="11">
    <source>
        <dbReference type="ARBA" id="ARBA00023136"/>
    </source>
</evidence>
<organism evidence="15 16">
    <name type="scientific">Acanthaster planci</name>
    <name type="common">Crown-of-thorns starfish</name>
    <dbReference type="NCBI Taxonomy" id="133434"/>
    <lineage>
        <taxon>Eukaryota</taxon>
        <taxon>Metazoa</taxon>
        <taxon>Echinodermata</taxon>
        <taxon>Eleutherozoa</taxon>
        <taxon>Asterozoa</taxon>
        <taxon>Asteroidea</taxon>
        <taxon>Valvatacea</taxon>
        <taxon>Valvatida</taxon>
        <taxon>Acanthasteridae</taxon>
        <taxon>Acanthaster</taxon>
    </lineage>
</organism>
<dbReference type="PANTHER" id="PTHR45906">
    <property type="entry name" value="ALPHA-N-ACETYL-NEURAMINYL-2,3-BETA-GALACTOSYL-1, 3-N-ACETYL-GALACTOSAMINIDE ALPHA-2,6-SIALYLTRANSFERASE-LIKE"/>
    <property type="match status" value="1"/>
</dbReference>
<evidence type="ECO:0000256" key="6">
    <source>
        <dbReference type="ARBA" id="ARBA00022968"/>
    </source>
</evidence>
<keyword evidence="13" id="KW-0325">Glycoprotein</keyword>
<evidence type="ECO:0000313" key="15">
    <source>
        <dbReference type="Proteomes" id="UP000694845"/>
    </source>
</evidence>
<name>A0A8B7Z5Q9_ACAPL</name>
<dbReference type="Pfam" id="PF00777">
    <property type="entry name" value="Glyco_transf_29"/>
    <property type="match status" value="2"/>
</dbReference>
<evidence type="ECO:0000313" key="16">
    <source>
        <dbReference type="RefSeq" id="XP_022100968.1"/>
    </source>
</evidence>
<evidence type="ECO:0000256" key="1">
    <source>
        <dbReference type="ARBA" id="ARBA00004323"/>
    </source>
</evidence>
<evidence type="ECO:0000256" key="4">
    <source>
        <dbReference type="ARBA" id="ARBA00022679"/>
    </source>
</evidence>
<evidence type="ECO:0000256" key="5">
    <source>
        <dbReference type="ARBA" id="ARBA00022692"/>
    </source>
</evidence>
<evidence type="ECO:0000256" key="8">
    <source>
        <dbReference type="ARBA" id="ARBA00022989"/>
    </source>
</evidence>
<comment type="similarity">
    <text evidence="2">Belongs to the glycosyltransferase 29 family.</text>
</comment>
<dbReference type="RefSeq" id="XP_022100968.1">
    <property type="nucleotide sequence ID" value="XM_022245276.1"/>
</dbReference>
<evidence type="ECO:0000256" key="9">
    <source>
        <dbReference type="ARBA" id="ARBA00023034"/>
    </source>
</evidence>